<comment type="caution">
    <text evidence="3">The sequence shown here is derived from an EMBL/GenBank/DDBJ whole genome shotgun (WGS) entry which is preliminary data.</text>
</comment>
<dbReference type="Pfam" id="PF14064">
    <property type="entry name" value="HmuY"/>
    <property type="match status" value="1"/>
</dbReference>
<sequence length="440" mass="44981">MKSHYLKYVSVAVAALALSACGGGGDDSPAPAPTPTPAPTPAPTPTPAPSPTPAPTPAPTSKFTQNATWAVTLPASGQSVCYDFDAKTEAACTGAAWDIKLVSGGRSASVFTNSGPSGSGTGGAFGGPFTHTWADLEKWNDALIDPVSGAIPATLYAADTAKSAFTGVNAIQAAAFEYDLNGTHQLHPNFRVFLVTTNSASAVVTGADGPVFALQMTGYYGGPTGTASGWPTFRWVDTANPAVVNTASVNASAGWVYYDLVSKSVSTEAGTWHVAFNRYNVKLNGGTSGAAKVAGFLSKTPDGFYAADGTTPVVAKFNAATNLADTLADLQGSLTGPRAASAWVVDSIGSQLSPNYTGTYPNALNYGWYSYYPTDAAAAAVGLTQHMLKAHPEAASLVKSGTGNSYARVRLASIAYAPATPAYAGAQTWTFDFGIQPATP</sequence>
<feature type="compositionally biased region" description="Pro residues" evidence="1">
    <location>
        <begin position="30"/>
        <end position="58"/>
    </location>
</feature>
<evidence type="ECO:0000313" key="4">
    <source>
        <dbReference type="Proteomes" id="UP001549320"/>
    </source>
</evidence>
<keyword evidence="4" id="KW-1185">Reference proteome</keyword>
<proteinExistence type="predicted"/>
<evidence type="ECO:0008006" key="5">
    <source>
        <dbReference type="Google" id="ProtNLM"/>
    </source>
</evidence>
<feature type="signal peptide" evidence="2">
    <location>
        <begin position="1"/>
        <end position="22"/>
    </location>
</feature>
<accession>A0ABV2QEG7</accession>
<name>A0ABV2QEG7_9BURK</name>
<feature type="region of interest" description="Disordered" evidence="1">
    <location>
        <begin position="22"/>
        <end position="62"/>
    </location>
</feature>
<dbReference type="CDD" id="cd12105">
    <property type="entry name" value="HmuY"/>
    <property type="match status" value="1"/>
</dbReference>
<evidence type="ECO:0000256" key="1">
    <source>
        <dbReference type="SAM" id="MobiDB-lite"/>
    </source>
</evidence>
<evidence type="ECO:0000256" key="2">
    <source>
        <dbReference type="SAM" id="SignalP"/>
    </source>
</evidence>
<protein>
    <recommendedName>
        <fullName evidence="5">Heme-binding HmuY-like protein</fullName>
    </recommendedName>
</protein>
<dbReference type="Proteomes" id="UP001549320">
    <property type="component" value="Unassembled WGS sequence"/>
</dbReference>
<dbReference type="PROSITE" id="PS51257">
    <property type="entry name" value="PROKAR_LIPOPROTEIN"/>
    <property type="match status" value="1"/>
</dbReference>
<evidence type="ECO:0000313" key="3">
    <source>
        <dbReference type="EMBL" id="MET4579428.1"/>
    </source>
</evidence>
<gene>
    <name evidence="3" type="ORF">ABIE13_004556</name>
</gene>
<dbReference type="RefSeq" id="WP_354447504.1">
    <property type="nucleotide sequence ID" value="NZ_JBEPSH010000009.1"/>
</dbReference>
<reference evidence="3 4" key="1">
    <citation type="submission" date="2024-06" db="EMBL/GenBank/DDBJ databases">
        <title>Sorghum-associated microbial communities from plants grown in Nebraska, USA.</title>
        <authorList>
            <person name="Schachtman D."/>
        </authorList>
    </citation>
    <scope>NUCLEOTIDE SEQUENCE [LARGE SCALE GENOMIC DNA]</scope>
    <source>
        <strain evidence="3 4">2709</strain>
    </source>
</reference>
<organism evidence="3 4">
    <name type="scientific">Ottowia thiooxydans</name>
    <dbReference type="NCBI Taxonomy" id="219182"/>
    <lineage>
        <taxon>Bacteria</taxon>
        <taxon>Pseudomonadati</taxon>
        <taxon>Pseudomonadota</taxon>
        <taxon>Betaproteobacteria</taxon>
        <taxon>Burkholderiales</taxon>
        <taxon>Comamonadaceae</taxon>
        <taxon>Ottowia</taxon>
    </lineage>
</organism>
<dbReference type="InterPro" id="IPR025921">
    <property type="entry name" value="HmuY"/>
</dbReference>
<feature type="chain" id="PRO_5045964976" description="Heme-binding HmuY-like protein" evidence="2">
    <location>
        <begin position="23"/>
        <end position="440"/>
    </location>
</feature>
<dbReference type="EMBL" id="JBEPSH010000009">
    <property type="protein sequence ID" value="MET4579428.1"/>
    <property type="molecule type" value="Genomic_DNA"/>
</dbReference>
<keyword evidence="2" id="KW-0732">Signal</keyword>